<name>A1AX68_RUTMC</name>
<proteinExistence type="predicted"/>
<evidence type="ECO:0008006" key="4">
    <source>
        <dbReference type="Google" id="ProtNLM"/>
    </source>
</evidence>
<reference evidence="2 3" key="1">
    <citation type="journal article" date="2007" name="Science">
        <title>The Calyptogena magnifica chemoautotrophic symbiont genome.</title>
        <authorList>
            <person name="Newton I.L.G."/>
            <person name="Woyke T."/>
            <person name="Auchtung T.A."/>
            <person name="Dilly G.F."/>
            <person name="Dutton R.J."/>
            <person name="Fisher M.C."/>
            <person name="Fontanez K.M."/>
            <person name="Lau E."/>
            <person name="Stewart F.J."/>
            <person name="Richardson P.M."/>
            <person name="Barry K.W."/>
            <person name="Saunders E."/>
            <person name="Detter J.C."/>
            <person name="Wu D."/>
            <person name="Eisen J.A."/>
            <person name="Cavanaugh C.M."/>
        </authorList>
    </citation>
    <scope>NUCLEOTIDE SEQUENCE [LARGE SCALE GENOMIC DNA]</scope>
    <source>
        <strain evidence="2 3">Cm</strain>
    </source>
</reference>
<organism evidence="2 3">
    <name type="scientific">Ruthia magnifica subsp. Calyptogena magnifica</name>
    <dbReference type="NCBI Taxonomy" id="413404"/>
    <lineage>
        <taxon>Bacteria</taxon>
        <taxon>Pseudomonadati</taxon>
        <taxon>Pseudomonadota</taxon>
        <taxon>Gammaproteobacteria</taxon>
        <taxon>Candidatus Pseudothioglobaceae</taxon>
        <taxon>Candidatus Ruthturnera</taxon>
    </lineage>
</organism>
<keyword evidence="3" id="KW-1185">Reference proteome</keyword>
<protein>
    <recommendedName>
        <fullName evidence="4">SoxXA-binding protein SoxK</fullName>
    </recommendedName>
</protein>
<evidence type="ECO:0000256" key="1">
    <source>
        <dbReference type="SAM" id="SignalP"/>
    </source>
</evidence>
<evidence type="ECO:0000313" key="3">
    <source>
        <dbReference type="Proteomes" id="UP000002587"/>
    </source>
</evidence>
<accession>A1AX68</accession>
<dbReference type="STRING" id="413404.Rmag_0804"/>
<keyword evidence="1" id="KW-0732">Signal</keyword>
<dbReference type="EMBL" id="CP000488">
    <property type="protein sequence ID" value="ABL02525.1"/>
    <property type="molecule type" value="Genomic_DNA"/>
</dbReference>
<sequence length="106" mass="11676">MKKVLLTILILFALIVQADFLDDSHNWNNGSSGSFKSVIKAAETDYKVNLAANMAWRDTEKMIKKAKRLYKAGKNAAAISLANKAHKQIINAIAQTELAKTAGPRF</sequence>
<dbReference type="HOGENOM" id="CLU_2235446_0_0_6"/>
<feature type="signal peptide" evidence="1">
    <location>
        <begin position="1"/>
        <end position="18"/>
    </location>
</feature>
<dbReference type="AlphaFoldDB" id="A1AX68"/>
<feature type="chain" id="PRO_5002632458" description="SoxXA-binding protein SoxK" evidence="1">
    <location>
        <begin position="19"/>
        <end position="106"/>
    </location>
</feature>
<dbReference type="Proteomes" id="UP000002587">
    <property type="component" value="Chromosome"/>
</dbReference>
<dbReference type="OrthoDB" id="5768779at2"/>
<gene>
    <name evidence="2" type="ordered locus">Rmag_0804</name>
</gene>
<evidence type="ECO:0000313" key="2">
    <source>
        <dbReference type="EMBL" id="ABL02525.1"/>
    </source>
</evidence>
<dbReference type="RefSeq" id="WP_011738150.1">
    <property type="nucleotide sequence ID" value="NC_008610.1"/>
</dbReference>
<dbReference type="KEGG" id="rma:Rmag_0804"/>